<gene>
    <name evidence="2" type="ORF">EDC14_102548</name>
</gene>
<keyword evidence="1" id="KW-0812">Transmembrane</keyword>
<evidence type="ECO:0000313" key="2">
    <source>
        <dbReference type="EMBL" id="TCL62429.1"/>
    </source>
</evidence>
<accession>A0A4R1R9Z1</accession>
<keyword evidence="1" id="KW-1133">Transmembrane helix</keyword>
<feature type="transmembrane region" description="Helical" evidence="1">
    <location>
        <begin position="12"/>
        <end position="34"/>
    </location>
</feature>
<proteinExistence type="predicted"/>
<dbReference type="EMBL" id="SLUN01000025">
    <property type="protein sequence ID" value="TCL62429.1"/>
    <property type="molecule type" value="Genomic_DNA"/>
</dbReference>
<comment type="caution">
    <text evidence="2">The sequence shown here is derived from an EMBL/GenBank/DDBJ whole genome shotgun (WGS) entry which is preliminary data.</text>
</comment>
<protein>
    <submittedName>
        <fullName evidence="2">Oxaloacetate decarboxylase gamma subunit</fullName>
    </submittedName>
</protein>
<name>A0A4R1R9Z1_HYDET</name>
<reference evidence="2 3" key="1">
    <citation type="submission" date="2019-03" db="EMBL/GenBank/DDBJ databases">
        <title>Genomic Encyclopedia of Type Strains, Phase IV (KMG-IV): sequencing the most valuable type-strain genomes for metagenomic binning, comparative biology and taxonomic classification.</title>
        <authorList>
            <person name="Goeker M."/>
        </authorList>
    </citation>
    <scope>NUCLEOTIDE SEQUENCE [LARGE SCALE GENOMIC DNA]</scope>
    <source>
        <strain evidence="2 3">LX-B</strain>
    </source>
</reference>
<dbReference type="RefSeq" id="WP_132015717.1">
    <property type="nucleotide sequence ID" value="NZ_SLUN01000025.1"/>
</dbReference>
<keyword evidence="1" id="KW-0472">Membrane</keyword>
<keyword evidence="3" id="KW-1185">Reference proteome</keyword>
<organism evidence="2 3">
    <name type="scientific">Hydrogenispora ethanolica</name>
    <dbReference type="NCBI Taxonomy" id="1082276"/>
    <lineage>
        <taxon>Bacteria</taxon>
        <taxon>Bacillati</taxon>
        <taxon>Bacillota</taxon>
        <taxon>Hydrogenispora</taxon>
    </lineage>
</organism>
<sequence>MQENLVRGLLATLYGMAGVFLVLILFYGVARLLLWAALKRPPKEEP</sequence>
<dbReference type="AlphaFoldDB" id="A0A4R1R9Z1"/>
<evidence type="ECO:0000256" key="1">
    <source>
        <dbReference type="SAM" id="Phobius"/>
    </source>
</evidence>
<evidence type="ECO:0000313" key="3">
    <source>
        <dbReference type="Proteomes" id="UP000295008"/>
    </source>
</evidence>
<dbReference type="Proteomes" id="UP000295008">
    <property type="component" value="Unassembled WGS sequence"/>
</dbReference>